<reference evidence="2" key="2">
    <citation type="submission" date="2017-11" db="EMBL/GenBank/DDBJ databases">
        <title>Coralsnake Venomics: Analyses of Venom Gland Transcriptomes and Proteomes of Six Brazilian Taxa.</title>
        <authorList>
            <person name="Aird S.D."/>
            <person name="Jorge da Silva N."/>
            <person name="Qiu L."/>
            <person name="Villar-Briones A."/>
            <person name="Aparecida-Saddi V."/>
            <person name="Campos-Telles M.P."/>
            <person name="Grau M."/>
            <person name="Mikheyev A.S."/>
        </authorList>
    </citation>
    <scope>NUCLEOTIDE SEQUENCE</scope>
    <source>
        <tissue evidence="2">Venom_gland</tissue>
    </source>
</reference>
<evidence type="ECO:0000313" key="2">
    <source>
        <dbReference type="EMBL" id="LAB25257.1"/>
    </source>
</evidence>
<dbReference type="EMBL" id="IACM01051783">
    <property type="protein sequence ID" value="LAB25257.1"/>
    <property type="molecule type" value="Transcribed_RNA"/>
</dbReference>
<organism evidence="2">
    <name type="scientific">Micrurus spixii</name>
    <name type="common">Amazon coral snake</name>
    <dbReference type="NCBI Taxonomy" id="129469"/>
    <lineage>
        <taxon>Eukaryota</taxon>
        <taxon>Metazoa</taxon>
        <taxon>Chordata</taxon>
        <taxon>Craniata</taxon>
        <taxon>Vertebrata</taxon>
        <taxon>Euteleostomi</taxon>
        <taxon>Lepidosauria</taxon>
        <taxon>Squamata</taxon>
        <taxon>Bifurcata</taxon>
        <taxon>Unidentata</taxon>
        <taxon>Episquamata</taxon>
        <taxon>Toxicofera</taxon>
        <taxon>Serpentes</taxon>
        <taxon>Colubroidea</taxon>
        <taxon>Elapidae</taxon>
        <taxon>Elapinae</taxon>
        <taxon>Micrurus</taxon>
    </lineage>
</organism>
<protein>
    <submittedName>
        <fullName evidence="2">Uncharacterized protein</fullName>
    </submittedName>
</protein>
<sequence length="160" mass="18140">MVFSPIFTFRYSYLLRYVPETALCKEDTWYSLAWYRTSLLASDDENSAISSSQVWPSVSITRTSSFKRKLSEGSWSKISHTDRPNKTSETHYPSCLPTLGLRNRKRLKSHDSCHQEYSLLLGSATPKRKHSTPTPVKEEDSGEAALEEADIDVVGSEKDT</sequence>
<dbReference type="AlphaFoldDB" id="A0A2D4LVZ1"/>
<accession>A0A2D4LVZ1</accession>
<feature type="compositionally biased region" description="Acidic residues" evidence="1">
    <location>
        <begin position="140"/>
        <end position="151"/>
    </location>
</feature>
<name>A0A2D4LVZ1_9SAUR</name>
<reference evidence="2" key="1">
    <citation type="submission" date="2017-07" db="EMBL/GenBank/DDBJ databases">
        <authorList>
            <person name="Mikheyev A."/>
            <person name="Grau M."/>
        </authorList>
    </citation>
    <scope>NUCLEOTIDE SEQUENCE</scope>
    <source>
        <tissue evidence="2">Venom_gland</tissue>
    </source>
</reference>
<evidence type="ECO:0000256" key="1">
    <source>
        <dbReference type="SAM" id="MobiDB-lite"/>
    </source>
</evidence>
<feature type="region of interest" description="Disordered" evidence="1">
    <location>
        <begin position="122"/>
        <end position="160"/>
    </location>
</feature>
<proteinExistence type="predicted"/>